<proteinExistence type="predicted"/>
<dbReference type="Gene3D" id="3.40.830.10">
    <property type="entry name" value="LigB-like"/>
    <property type="match status" value="1"/>
</dbReference>
<gene>
    <name evidence="1" type="ORF">B0J13DRAFT_622349</name>
</gene>
<dbReference type="OrthoDB" id="7396853at2759"/>
<evidence type="ECO:0000313" key="2">
    <source>
        <dbReference type="Proteomes" id="UP000717696"/>
    </source>
</evidence>
<keyword evidence="2" id="KW-1185">Reference proteome</keyword>
<comment type="caution">
    <text evidence="1">The sequence shown here is derived from an EMBL/GenBank/DDBJ whole genome shotgun (WGS) entry which is preliminary data.</text>
</comment>
<sequence length="88" mass="9497">MRPQADNPIVQLSLLKGSNEQDTSNSKLQLGQALKHFRDLGHAVVGGGGSCYDFEAAFKVAAGSGGNNPRKKVEPVRNFVGSMSFFEW</sequence>
<dbReference type="EMBL" id="JAGMUU010000009">
    <property type="protein sequence ID" value="KAH7145623.1"/>
    <property type="molecule type" value="Genomic_DNA"/>
</dbReference>
<protein>
    <submittedName>
        <fullName evidence="1">Uncharacterized protein</fullName>
    </submittedName>
</protein>
<dbReference type="AlphaFoldDB" id="A0A9P9J7V9"/>
<dbReference type="SUPFAM" id="SSF53213">
    <property type="entry name" value="LigB-like"/>
    <property type="match status" value="1"/>
</dbReference>
<accession>A0A9P9J7V9</accession>
<reference evidence="1" key="1">
    <citation type="journal article" date="2021" name="Nat. Commun.">
        <title>Genetic determinants of endophytism in the Arabidopsis root mycobiome.</title>
        <authorList>
            <person name="Mesny F."/>
            <person name="Miyauchi S."/>
            <person name="Thiergart T."/>
            <person name="Pickel B."/>
            <person name="Atanasova L."/>
            <person name="Karlsson M."/>
            <person name="Huettel B."/>
            <person name="Barry K.W."/>
            <person name="Haridas S."/>
            <person name="Chen C."/>
            <person name="Bauer D."/>
            <person name="Andreopoulos W."/>
            <person name="Pangilinan J."/>
            <person name="LaButti K."/>
            <person name="Riley R."/>
            <person name="Lipzen A."/>
            <person name="Clum A."/>
            <person name="Drula E."/>
            <person name="Henrissat B."/>
            <person name="Kohler A."/>
            <person name="Grigoriev I.V."/>
            <person name="Martin F.M."/>
            <person name="Hacquard S."/>
        </authorList>
    </citation>
    <scope>NUCLEOTIDE SEQUENCE</scope>
    <source>
        <strain evidence="1">MPI-CAGE-AT-0021</strain>
    </source>
</reference>
<evidence type="ECO:0000313" key="1">
    <source>
        <dbReference type="EMBL" id="KAH7145623.1"/>
    </source>
</evidence>
<name>A0A9P9J7V9_9HYPO</name>
<organism evidence="1 2">
    <name type="scientific">Dactylonectria estremocensis</name>
    <dbReference type="NCBI Taxonomy" id="1079267"/>
    <lineage>
        <taxon>Eukaryota</taxon>
        <taxon>Fungi</taxon>
        <taxon>Dikarya</taxon>
        <taxon>Ascomycota</taxon>
        <taxon>Pezizomycotina</taxon>
        <taxon>Sordariomycetes</taxon>
        <taxon>Hypocreomycetidae</taxon>
        <taxon>Hypocreales</taxon>
        <taxon>Nectriaceae</taxon>
        <taxon>Dactylonectria</taxon>
    </lineage>
</organism>
<dbReference type="Proteomes" id="UP000717696">
    <property type="component" value="Unassembled WGS sequence"/>
</dbReference>